<dbReference type="SUPFAM" id="SSF51905">
    <property type="entry name" value="FAD/NAD(P)-binding domain"/>
    <property type="match status" value="2"/>
</dbReference>
<dbReference type="InterPro" id="IPR006311">
    <property type="entry name" value="TAT_signal"/>
</dbReference>
<comment type="caution">
    <text evidence="4">The sequence shown here is derived from an EMBL/GenBank/DDBJ whole genome shotgun (WGS) entry which is preliminary data.</text>
</comment>
<name>A0ABT3H904_9HYPH</name>
<dbReference type="Pfam" id="PF07992">
    <property type="entry name" value="Pyr_redox_2"/>
    <property type="match status" value="1"/>
</dbReference>
<evidence type="ECO:0000313" key="4">
    <source>
        <dbReference type="EMBL" id="MCW2306864.1"/>
    </source>
</evidence>
<feature type="domain" description="FAD/NAD(P)-binding" evidence="2">
    <location>
        <begin position="34"/>
        <end position="142"/>
    </location>
</feature>
<feature type="domain" description="Sulfide dehydrogenase [flavocytochrome c] flavoprotein chain central" evidence="3">
    <location>
        <begin position="163"/>
        <end position="275"/>
    </location>
</feature>
<dbReference type="InterPro" id="IPR049386">
    <property type="entry name" value="FCSD_central"/>
</dbReference>
<evidence type="ECO:0000256" key="1">
    <source>
        <dbReference type="SAM" id="SignalP"/>
    </source>
</evidence>
<proteinExistence type="predicted"/>
<dbReference type="PANTHER" id="PTHR43755:SF1">
    <property type="entry name" value="FAD-DEPENDENT PYRIDINE NUCLEOTIDE-DISULPHIDE OXIDOREDUCTASE"/>
    <property type="match status" value="1"/>
</dbReference>
<sequence>MVRFSRRQFLFTGAAAAGALAAAPFVSRFGSGARILVIGGGPGGVAAATAIRAADPAASVVMIERDPKRLAPGAYRSFVSAPRQGGDFASLAANGIELAIDDIRGIDWGAKRAEALSGRAFSFDRVVLAPGISMREEGIDGYDRAASIAFPHGWTDRQGAAELAAKVRAMADGGTVVIRVPAGRMRFPEGPYQRADEIATYLATAKPKARVVMVDESEASAVRRGRVSALQARFGDRFEHLGTAAFGRVVAIDRKSRRLIGENGAVRGDVINFIPAQAAGRIAQVSGLAEADGWCPVAAATRRSTVEPDAFLLGDAASVPGLEMGVRDFAVAAEAIAKTV</sequence>
<accession>A0ABT3H904</accession>
<dbReference type="RefSeq" id="WP_264600528.1">
    <property type="nucleotide sequence ID" value="NZ_JAOQNS010000003.1"/>
</dbReference>
<evidence type="ECO:0000313" key="5">
    <source>
        <dbReference type="Proteomes" id="UP001209755"/>
    </source>
</evidence>
<reference evidence="5" key="1">
    <citation type="submission" date="2023-07" db="EMBL/GenBank/DDBJ databases">
        <title>Genome sequencing of Purple Non-Sulfur Bacteria from various extreme environments.</title>
        <authorList>
            <person name="Mayer M."/>
        </authorList>
    </citation>
    <scope>NUCLEOTIDE SEQUENCE [LARGE SCALE GENOMIC DNA]</scope>
    <source>
        <strain evidence="5">DSM 17935</strain>
    </source>
</reference>
<dbReference type="EMBL" id="JAOQNS010000003">
    <property type="protein sequence ID" value="MCW2306864.1"/>
    <property type="molecule type" value="Genomic_DNA"/>
</dbReference>
<keyword evidence="1" id="KW-0732">Signal</keyword>
<dbReference type="Proteomes" id="UP001209755">
    <property type="component" value="Unassembled WGS sequence"/>
</dbReference>
<evidence type="ECO:0000259" key="3">
    <source>
        <dbReference type="Pfam" id="PF21706"/>
    </source>
</evidence>
<dbReference type="PRINTS" id="PR00368">
    <property type="entry name" value="FADPNR"/>
</dbReference>
<evidence type="ECO:0000259" key="2">
    <source>
        <dbReference type="Pfam" id="PF07992"/>
    </source>
</evidence>
<organism evidence="4 5">
    <name type="scientific">Rhodobium gokarnense</name>
    <dbReference type="NCBI Taxonomy" id="364296"/>
    <lineage>
        <taxon>Bacteria</taxon>
        <taxon>Pseudomonadati</taxon>
        <taxon>Pseudomonadota</taxon>
        <taxon>Alphaproteobacteria</taxon>
        <taxon>Hyphomicrobiales</taxon>
        <taxon>Rhodobiaceae</taxon>
        <taxon>Rhodobium</taxon>
    </lineage>
</organism>
<keyword evidence="5" id="KW-1185">Reference proteome</keyword>
<dbReference type="PANTHER" id="PTHR43755">
    <property type="match status" value="1"/>
</dbReference>
<protein>
    <submittedName>
        <fullName evidence="4">NADPH-dependent 2,4-dienoyl-CoA reductase/sulfur reductase-like enzyme</fullName>
    </submittedName>
</protein>
<gene>
    <name evidence="4" type="ORF">M2319_001186</name>
</gene>
<dbReference type="PROSITE" id="PS51318">
    <property type="entry name" value="TAT"/>
    <property type="match status" value="1"/>
</dbReference>
<feature type="signal peptide" evidence="1">
    <location>
        <begin position="1"/>
        <end position="21"/>
    </location>
</feature>
<dbReference type="InterPro" id="IPR052541">
    <property type="entry name" value="SQRD"/>
</dbReference>
<dbReference type="InterPro" id="IPR036188">
    <property type="entry name" value="FAD/NAD-bd_sf"/>
</dbReference>
<dbReference type="Pfam" id="PF21706">
    <property type="entry name" value="FCSD_central"/>
    <property type="match status" value="1"/>
</dbReference>
<feature type="chain" id="PRO_5046663818" evidence="1">
    <location>
        <begin position="22"/>
        <end position="340"/>
    </location>
</feature>
<dbReference type="InterPro" id="IPR023753">
    <property type="entry name" value="FAD/NAD-binding_dom"/>
</dbReference>
<dbReference type="Gene3D" id="3.50.50.60">
    <property type="entry name" value="FAD/NAD(P)-binding domain"/>
    <property type="match status" value="2"/>
</dbReference>